<sequence length="247" mass="27685">MFLNPELLDFCTDHFVHFVNSDWTDHALLSAQLTFAHPDRAKGLWRANPQLASNKCFCQRLFLKLDEYHAQLATDTVRPSPQREHGEKSAGFFKRLTTVRSMQRALPTLNHPTINNCTSTEAKQGAAVSYYYENLFYTADPVDSAAIRSFTNHIPPANRSILDSEHQASCTPFSLDDLLEASARAPKQSSPGIDSLPYAIIHLMLSHPATTVIALRVYSDALLEGGFAPSWQGLYPPLKRPTHVSFW</sequence>
<accession>A0A168Q9A0</accession>
<evidence type="ECO:0000313" key="2">
    <source>
        <dbReference type="Proteomes" id="UP000077051"/>
    </source>
</evidence>
<protein>
    <submittedName>
        <fullName evidence="1">Uncharacterized protein</fullName>
    </submittedName>
</protein>
<dbReference type="Proteomes" id="UP000077051">
    <property type="component" value="Unassembled WGS sequence"/>
</dbReference>
<gene>
    <name evidence="1" type="ORF">MUCCIDRAFT_76230</name>
</gene>
<dbReference type="STRING" id="747725.A0A168Q9A0"/>
<evidence type="ECO:0000313" key="1">
    <source>
        <dbReference type="EMBL" id="OAD08898.1"/>
    </source>
</evidence>
<reference evidence="1 2" key="1">
    <citation type="submission" date="2015-06" db="EMBL/GenBank/DDBJ databases">
        <title>Expansion of signal transduction pathways in fungi by whole-genome duplication.</title>
        <authorList>
            <consortium name="DOE Joint Genome Institute"/>
            <person name="Corrochano L.M."/>
            <person name="Kuo A."/>
            <person name="Marcet-Houben M."/>
            <person name="Polaino S."/>
            <person name="Salamov A."/>
            <person name="Villalobos J.M."/>
            <person name="Alvarez M.I."/>
            <person name="Avalos J."/>
            <person name="Benito E.P."/>
            <person name="Benoit I."/>
            <person name="Burger G."/>
            <person name="Camino L.P."/>
            <person name="Canovas D."/>
            <person name="Cerda-Olmedo E."/>
            <person name="Cheng J.-F."/>
            <person name="Dominguez A."/>
            <person name="Elias M."/>
            <person name="Eslava A.P."/>
            <person name="Glaser F."/>
            <person name="Grimwood J."/>
            <person name="Gutierrez G."/>
            <person name="Heitman J."/>
            <person name="Henrissat B."/>
            <person name="Iturriaga E.A."/>
            <person name="Lang B.F."/>
            <person name="Lavin J.L."/>
            <person name="Lee S."/>
            <person name="Li W."/>
            <person name="Lindquist E."/>
            <person name="Lopez-Garcia S."/>
            <person name="Luque E.M."/>
            <person name="Marcos A.T."/>
            <person name="Martin J."/>
            <person name="Mccluskey K."/>
            <person name="Medina H.R."/>
            <person name="Miralles-Duran A."/>
            <person name="Miyazaki A."/>
            <person name="Munoz-Torres E."/>
            <person name="Oguiza J.A."/>
            <person name="Ohm R."/>
            <person name="Olmedo M."/>
            <person name="Orejas M."/>
            <person name="Ortiz-Castellanos L."/>
            <person name="Pisabarro A.G."/>
            <person name="Rodriguez-Romero J."/>
            <person name="Ruiz-Herrera J."/>
            <person name="Ruiz-Vazquez R."/>
            <person name="Sanz C."/>
            <person name="Schackwitz W."/>
            <person name="Schmutz J."/>
            <person name="Shahriari M."/>
            <person name="Shelest E."/>
            <person name="Silva-Franco F."/>
            <person name="Soanes D."/>
            <person name="Syed K."/>
            <person name="Tagua V.G."/>
            <person name="Talbot N.J."/>
            <person name="Thon M."/>
            <person name="De Vries R.P."/>
            <person name="Wiebenga A."/>
            <person name="Yadav J.S."/>
            <person name="Braun E.L."/>
            <person name="Baker S."/>
            <person name="Garre V."/>
            <person name="Horwitz B."/>
            <person name="Torres-Martinez S."/>
            <person name="Idnurm A."/>
            <person name="Herrera-Estrella A."/>
            <person name="Gabaldon T."/>
            <person name="Grigoriev I.V."/>
        </authorList>
    </citation>
    <scope>NUCLEOTIDE SEQUENCE [LARGE SCALE GENOMIC DNA]</scope>
    <source>
        <strain evidence="1 2">CBS 277.49</strain>
    </source>
</reference>
<comment type="caution">
    <text evidence="1">The sequence shown here is derived from an EMBL/GenBank/DDBJ whole genome shotgun (WGS) entry which is preliminary data.</text>
</comment>
<dbReference type="VEuPathDB" id="FungiDB:MUCCIDRAFT_76230"/>
<organism evidence="1 2">
    <name type="scientific">Mucor lusitanicus CBS 277.49</name>
    <dbReference type="NCBI Taxonomy" id="747725"/>
    <lineage>
        <taxon>Eukaryota</taxon>
        <taxon>Fungi</taxon>
        <taxon>Fungi incertae sedis</taxon>
        <taxon>Mucoromycota</taxon>
        <taxon>Mucoromycotina</taxon>
        <taxon>Mucoromycetes</taxon>
        <taxon>Mucorales</taxon>
        <taxon>Mucorineae</taxon>
        <taxon>Mucoraceae</taxon>
        <taxon>Mucor</taxon>
    </lineage>
</organism>
<dbReference type="EMBL" id="AMYB01000001">
    <property type="protein sequence ID" value="OAD08898.1"/>
    <property type="molecule type" value="Genomic_DNA"/>
</dbReference>
<proteinExistence type="predicted"/>
<dbReference type="AlphaFoldDB" id="A0A168Q9A0"/>
<dbReference type="OrthoDB" id="2288491at2759"/>
<keyword evidence="2" id="KW-1185">Reference proteome</keyword>
<name>A0A168Q9A0_MUCCL</name>